<name>A0A562WQU4_9BACT</name>
<dbReference type="CDD" id="cd03379">
    <property type="entry name" value="beta_CA_cladeD"/>
    <property type="match status" value="1"/>
</dbReference>
<keyword evidence="3 4" id="KW-0862">Zinc</keyword>
<comment type="caution">
    <text evidence="5">The sequence shown here is derived from an EMBL/GenBank/DDBJ whole genome shotgun (WGS) entry which is preliminary data.</text>
</comment>
<protein>
    <submittedName>
        <fullName evidence="5">Carbonic anhydrase</fullName>
    </submittedName>
</protein>
<evidence type="ECO:0000313" key="6">
    <source>
        <dbReference type="Proteomes" id="UP000319449"/>
    </source>
</evidence>
<dbReference type="InterPro" id="IPR036874">
    <property type="entry name" value="Carbonic_anhydrase_sf"/>
</dbReference>
<feature type="binding site" evidence="4">
    <location>
        <position position="98"/>
    </location>
    <ligand>
        <name>Zn(2+)</name>
        <dbReference type="ChEBI" id="CHEBI:29105"/>
    </ligand>
</feature>
<comment type="cofactor">
    <cofactor evidence="4">
        <name>Zn(2+)</name>
        <dbReference type="ChEBI" id="CHEBI:29105"/>
    </cofactor>
    <text evidence="4">Binds 1 zinc ion per subunit.</text>
</comment>
<keyword evidence="6" id="KW-1185">Reference proteome</keyword>
<evidence type="ECO:0000256" key="4">
    <source>
        <dbReference type="PIRSR" id="PIRSR601765-1"/>
    </source>
</evidence>
<dbReference type="EMBL" id="VLLN01000004">
    <property type="protein sequence ID" value="TWJ32536.1"/>
    <property type="molecule type" value="Genomic_DNA"/>
</dbReference>
<feature type="binding site" evidence="4">
    <location>
        <position position="36"/>
    </location>
    <ligand>
        <name>Zn(2+)</name>
        <dbReference type="ChEBI" id="CHEBI:29105"/>
    </ligand>
</feature>
<dbReference type="Pfam" id="PF00484">
    <property type="entry name" value="Pro_CA"/>
    <property type="match status" value="1"/>
</dbReference>
<reference evidence="5 6" key="1">
    <citation type="submission" date="2019-07" db="EMBL/GenBank/DDBJ databases">
        <title>Genomic Encyclopedia of Archaeal and Bacterial Type Strains, Phase II (KMG-II): from individual species to whole genera.</title>
        <authorList>
            <person name="Goeker M."/>
        </authorList>
    </citation>
    <scope>NUCLEOTIDE SEQUENCE [LARGE SCALE GENOMIC DNA]</scope>
    <source>
        <strain evidence="5 6">ATCC BAA-1139</strain>
    </source>
</reference>
<dbReference type="Proteomes" id="UP000319449">
    <property type="component" value="Unassembled WGS sequence"/>
</dbReference>
<dbReference type="GO" id="GO:0004089">
    <property type="term" value="F:carbonate dehydratase activity"/>
    <property type="evidence" value="ECO:0007669"/>
    <property type="project" value="InterPro"/>
</dbReference>
<organism evidence="5 6">
    <name type="scientific">Geobacter argillaceus</name>
    <dbReference type="NCBI Taxonomy" id="345631"/>
    <lineage>
        <taxon>Bacteria</taxon>
        <taxon>Pseudomonadati</taxon>
        <taxon>Thermodesulfobacteriota</taxon>
        <taxon>Desulfuromonadia</taxon>
        <taxon>Geobacterales</taxon>
        <taxon>Geobacteraceae</taxon>
        <taxon>Geobacter</taxon>
    </lineage>
</organism>
<keyword evidence="2 4" id="KW-0479">Metal-binding</keyword>
<dbReference type="PANTHER" id="PTHR43175:SF3">
    <property type="entry name" value="CARBON DISULFIDE HYDROLASE"/>
    <property type="match status" value="1"/>
</dbReference>
<dbReference type="PANTHER" id="PTHR43175">
    <property type="entry name" value="CARBONIC ANHYDRASE"/>
    <property type="match status" value="1"/>
</dbReference>
<evidence type="ECO:0000256" key="1">
    <source>
        <dbReference type="ARBA" id="ARBA00006217"/>
    </source>
</evidence>
<dbReference type="SMART" id="SM00947">
    <property type="entry name" value="Pro_CA"/>
    <property type="match status" value="1"/>
</dbReference>
<dbReference type="Gene3D" id="3.40.1050.10">
    <property type="entry name" value="Carbonic anhydrase"/>
    <property type="match status" value="1"/>
</dbReference>
<accession>A0A562WQU4</accession>
<dbReference type="SUPFAM" id="SSF53056">
    <property type="entry name" value="beta-carbonic anhydrase, cab"/>
    <property type="match status" value="1"/>
</dbReference>
<gene>
    <name evidence="5" type="ORF">JN12_00978</name>
</gene>
<sequence>MTLLDSVLEANRKFVRPGAFPPLPKNPKRQFAIFTCMDTRLVEFLEPAMGIQRGDAKVIKNAGNTLVDPIHGGVIRSLVAAIFMLGVDEVFVIGHEDCGMASVDPERLKEEMIARGIDAGAIETHVPDLAQWIGAFGCPEENVADVVQKIRSNPLIPKDVPIHGLIFCPNDGHLEVVINGYEAIHTSAQQGSRSCRP</sequence>
<evidence type="ECO:0000313" key="5">
    <source>
        <dbReference type="EMBL" id="TWJ32536.1"/>
    </source>
</evidence>
<comment type="similarity">
    <text evidence="1">Belongs to the beta-class carbonic anhydrase family.</text>
</comment>
<feature type="binding site" evidence="4">
    <location>
        <position position="38"/>
    </location>
    <ligand>
        <name>Zn(2+)</name>
        <dbReference type="ChEBI" id="CHEBI:29105"/>
    </ligand>
</feature>
<dbReference type="AlphaFoldDB" id="A0A562WQU4"/>
<feature type="binding site" evidence="4">
    <location>
        <position position="95"/>
    </location>
    <ligand>
        <name>Zn(2+)</name>
        <dbReference type="ChEBI" id="CHEBI:29105"/>
    </ligand>
</feature>
<evidence type="ECO:0000256" key="2">
    <source>
        <dbReference type="ARBA" id="ARBA00022723"/>
    </source>
</evidence>
<proteinExistence type="inferred from homology"/>
<dbReference type="OrthoDB" id="9797527at2"/>
<dbReference type="GO" id="GO:0008270">
    <property type="term" value="F:zinc ion binding"/>
    <property type="evidence" value="ECO:0007669"/>
    <property type="project" value="InterPro"/>
</dbReference>
<dbReference type="RefSeq" id="WP_145019043.1">
    <property type="nucleotide sequence ID" value="NZ_VLLN01000004.1"/>
</dbReference>
<evidence type="ECO:0000256" key="3">
    <source>
        <dbReference type="ARBA" id="ARBA00022833"/>
    </source>
</evidence>
<dbReference type="InterPro" id="IPR001765">
    <property type="entry name" value="Carbonic_anhydrase"/>
</dbReference>